<dbReference type="AlphaFoldDB" id="A0A9D4RBD7"/>
<comment type="caution">
    <text evidence="1">The sequence shown here is derived from an EMBL/GenBank/DDBJ whole genome shotgun (WGS) entry which is preliminary data.</text>
</comment>
<gene>
    <name evidence="1" type="ORF">DPMN_024195</name>
</gene>
<evidence type="ECO:0000313" key="2">
    <source>
        <dbReference type="Proteomes" id="UP000828390"/>
    </source>
</evidence>
<proteinExistence type="predicted"/>
<organism evidence="1 2">
    <name type="scientific">Dreissena polymorpha</name>
    <name type="common">Zebra mussel</name>
    <name type="synonym">Mytilus polymorpha</name>
    <dbReference type="NCBI Taxonomy" id="45954"/>
    <lineage>
        <taxon>Eukaryota</taxon>
        <taxon>Metazoa</taxon>
        <taxon>Spiralia</taxon>
        <taxon>Lophotrochozoa</taxon>
        <taxon>Mollusca</taxon>
        <taxon>Bivalvia</taxon>
        <taxon>Autobranchia</taxon>
        <taxon>Heteroconchia</taxon>
        <taxon>Euheterodonta</taxon>
        <taxon>Imparidentia</taxon>
        <taxon>Neoheterodontei</taxon>
        <taxon>Myida</taxon>
        <taxon>Dreissenoidea</taxon>
        <taxon>Dreissenidae</taxon>
        <taxon>Dreissena</taxon>
    </lineage>
</organism>
<protein>
    <submittedName>
        <fullName evidence="1">Uncharacterized protein</fullName>
    </submittedName>
</protein>
<accession>A0A9D4RBD7</accession>
<dbReference type="EMBL" id="JAIWYP010000002">
    <property type="protein sequence ID" value="KAH3861268.1"/>
    <property type="molecule type" value="Genomic_DNA"/>
</dbReference>
<name>A0A9D4RBD7_DREPO</name>
<sequence length="60" mass="7076">MIVSQLVLYSGLLYIVYKISYESRDPISFDLKNHVSKMFTFLKTYFGAGYDEETRIRKIS</sequence>
<reference evidence="1" key="2">
    <citation type="submission" date="2020-11" db="EMBL/GenBank/DDBJ databases">
        <authorList>
            <person name="McCartney M.A."/>
            <person name="Auch B."/>
            <person name="Kono T."/>
            <person name="Mallez S."/>
            <person name="Becker A."/>
            <person name="Gohl D.M."/>
            <person name="Silverstein K.A.T."/>
            <person name="Koren S."/>
            <person name="Bechman K.B."/>
            <person name="Herman A."/>
            <person name="Abrahante J.E."/>
            <person name="Garbe J."/>
        </authorList>
    </citation>
    <scope>NUCLEOTIDE SEQUENCE</scope>
    <source>
        <strain evidence="1">Duluth1</strain>
        <tissue evidence="1">Whole animal</tissue>
    </source>
</reference>
<reference evidence="1" key="1">
    <citation type="journal article" date="2019" name="bioRxiv">
        <title>The Genome of the Zebra Mussel, Dreissena polymorpha: A Resource for Invasive Species Research.</title>
        <authorList>
            <person name="McCartney M.A."/>
            <person name="Auch B."/>
            <person name="Kono T."/>
            <person name="Mallez S."/>
            <person name="Zhang Y."/>
            <person name="Obille A."/>
            <person name="Becker A."/>
            <person name="Abrahante J.E."/>
            <person name="Garbe J."/>
            <person name="Badalamenti J.P."/>
            <person name="Herman A."/>
            <person name="Mangelson H."/>
            <person name="Liachko I."/>
            <person name="Sullivan S."/>
            <person name="Sone E.D."/>
            <person name="Koren S."/>
            <person name="Silverstein K.A.T."/>
            <person name="Beckman K.B."/>
            <person name="Gohl D.M."/>
        </authorList>
    </citation>
    <scope>NUCLEOTIDE SEQUENCE</scope>
    <source>
        <strain evidence="1">Duluth1</strain>
        <tissue evidence="1">Whole animal</tissue>
    </source>
</reference>
<keyword evidence="2" id="KW-1185">Reference proteome</keyword>
<evidence type="ECO:0000313" key="1">
    <source>
        <dbReference type="EMBL" id="KAH3861268.1"/>
    </source>
</evidence>
<dbReference type="Proteomes" id="UP000828390">
    <property type="component" value="Unassembled WGS sequence"/>
</dbReference>